<dbReference type="PANTHER" id="PTHR47338">
    <property type="entry name" value="ZN(II)2CYS6 TRANSCRIPTION FACTOR (EUROFUNG)-RELATED"/>
    <property type="match status" value="1"/>
</dbReference>
<feature type="region of interest" description="Disordered" evidence="6">
    <location>
        <begin position="267"/>
        <end position="291"/>
    </location>
</feature>
<reference evidence="8" key="1">
    <citation type="submission" date="2022-07" db="EMBL/GenBank/DDBJ databases">
        <title>Phylogenomic reconstructions and comparative analyses of Kickxellomycotina fungi.</title>
        <authorList>
            <person name="Reynolds N.K."/>
            <person name="Stajich J.E."/>
            <person name="Barry K."/>
            <person name="Grigoriev I.V."/>
            <person name="Crous P."/>
            <person name="Smith M.E."/>
        </authorList>
    </citation>
    <scope>NUCLEOTIDE SEQUENCE</scope>
    <source>
        <strain evidence="8">RSA 567</strain>
    </source>
</reference>
<feature type="compositionally biased region" description="Polar residues" evidence="6">
    <location>
        <begin position="817"/>
        <end position="830"/>
    </location>
</feature>
<dbReference type="PROSITE" id="PS00463">
    <property type="entry name" value="ZN2_CY6_FUNGAL_1"/>
    <property type="match status" value="1"/>
</dbReference>
<dbReference type="PROSITE" id="PS50048">
    <property type="entry name" value="ZN2_CY6_FUNGAL_2"/>
    <property type="match status" value="1"/>
</dbReference>
<dbReference type="PANTHER" id="PTHR47338:SF5">
    <property type="entry name" value="ZN(II)2CYS6 TRANSCRIPTION FACTOR (EUROFUNG)"/>
    <property type="match status" value="1"/>
</dbReference>
<evidence type="ECO:0000256" key="4">
    <source>
        <dbReference type="ARBA" id="ARBA00023163"/>
    </source>
</evidence>
<feature type="domain" description="Zn(2)-C6 fungal-type" evidence="7">
    <location>
        <begin position="71"/>
        <end position="101"/>
    </location>
</feature>
<dbReference type="SMART" id="SM00906">
    <property type="entry name" value="Fungal_trans"/>
    <property type="match status" value="1"/>
</dbReference>
<feature type="compositionally biased region" description="Polar residues" evidence="6">
    <location>
        <begin position="1"/>
        <end position="13"/>
    </location>
</feature>
<dbReference type="GO" id="GO:0005634">
    <property type="term" value="C:nucleus"/>
    <property type="evidence" value="ECO:0007669"/>
    <property type="project" value="UniProtKB-SubCell"/>
</dbReference>
<keyword evidence="9" id="KW-1185">Reference proteome</keyword>
<keyword evidence="2" id="KW-0479">Metal-binding</keyword>
<accession>A0A9W8B442</accession>
<dbReference type="Pfam" id="PF04082">
    <property type="entry name" value="Fungal_trans"/>
    <property type="match status" value="1"/>
</dbReference>
<dbReference type="OrthoDB" id="39175at2759"/>
<feature type="compositionally biased region" description="Polar residues" evidence="6">
    <location>
        <begin position="784"/>
        <end position="793"/>
    </location>
</feature>
<keyword evidence="4" id="KW-0804">Transcription</keyword>
<evidence type="ECO:0000256" key="5">
    <source>
        <dbReference type="ARBA" id="ARBA00023242"/>
    </source>
</evidence>
<dbReference type="Gene3D" id="4.10.240.10">
    <property type="entry name" value="Zn(2)-C6 fungal-type DNA-binding domain"/>
    <property type="match status" value="1"/>
</dbReference>
<evidence type="ECO:0000256" key="6">
    <source>
        <dbReference type="SAM" id="MobiDB-lite"/>
    </source>
</evidence>
<evidence type="ECO:0000259" key="7">
    <source>
        <dbReference type="PROSITE" id="PS50048"/>
    </source>
</evidence>
<evidence type="ECO:0000313" key="9">
    <source>
        <dbReference type="Proteomes" id="UP001151582"/>
    </source>
</evidence>
<gene>
    <name evidence="8" type="ORF">H4R34_001149</name>
</gene>
<dbReference type="GO" id="GO:0003677">
    <property type="term" value="F:DNA binding"/>
    <property type="evidence" value="ECO:0007669"/>
    <property type="project" value="InterPro"/>
</dbReference>
<dbReference type="GO" id="GO:0000981">
    <property type="term" value="F:DNA-binding transcription factor activity, RNA polymerase II-specific"/>
    <property type="evidence" value="ECO:0007669"/>
    <property type="project" value="InterPro"/>
</dbReference>
<name>A0A9W8B442_9FUNG</name>
<evidence type="ECO:0000256" key="2">
    <source>
        <dbReference type="ARBA" id="ARBA00022723"/>
    </source>
</evidence>
<dbReference type="InterPro" id="IPR050815">
    <property type="entry name" value="TF_fung"/>
</dbReference>
<evidence type="ECO:0000313" key="8">
    <source>
        <dbReference type="EMBL" id="KAJ1983635.1"/>
    </source>
</evidence>
<dbReference type="Pfam" id="PF00172">
    <property type="entry name" value="Zn_clus"/>
    <property type="match status" value="1"/>
</dbReference>
<dbReference type="InterPro" id="IPR007219">
    <property type="entry name" value="XnlR_reg_dom"/>
</dbReference>
<keyword evidence="5" id="KW-0539">Nucleus</keyword>
<feature type="region of interest" description="Disordered" evidence="6">
    <location>
        <begin position="765"/>
        <end position="830"/>
    </location>
</feature>
<dbReference type="Proteomes" id="UP001151582">
    <property type="component" value="Unassembled WGS sequence"/>
</dbReference>
<feature type="compositionally biased region" description="Basic and acidic residues" evidence="6">
    <location>
        <begin position="37"/>
        <end position="47"/>
    </location>
</feature>
<dbReference type="InterPro" id="IPR036864">
    <property type="entry name" value="Zn2-C6_fun-type_DNA-bd_sf"/>
</dbReference>
<dbReference type="GO" id="GO:0008270">
    <property type="term" value="F:zinc ion binding"/>
    <property type="evidence" value="ECO:0007669"/>
    <property type="project" value="InterPro"/>
</dbReference>
<dbReference type="GO" id="GO:0006351">
    <property type="term" value="P:DNA-templated transcription"/>
    <property type="evidence" value="ECO:0007669"/>
    <property type="project" value="InterPro"/>
</dbReference>
<feature type="region of interest" description="Disordered" evidence="6">
    <location>
        <begin position="127"/>
        <end position="192"/>
    </location>
</feature>
<feature type="compositionally biased region" description="Low complexity" evidence="6">
    <location>
        <begin position="147"/>
        <end position="157"/>
    </location>
</feature>
<feature type="region of interest" description="Disordered" evidence="6">
    <location>
        <begin position="1"/>
        <end position="69"/>
    </location>
</feature>
<organism evidence="8 9">
    <name type="scientific">Dimargaris verticillata</name>
    <dbReference type="NCBI Taxonomy" id="2761393"/>
    <lineage>
        <taxon>Eukaryota</taxon>
        <taxon>Fungi</taxon>
        <taxon>Fungi incertae sedis</taxon>
        <taxon>Zoopagomycota</taxon>
        <taxon>Kickxellomycotina</taxon>
        <taxon>Dimargaritomycetes</taxon>
        <taxon>Dimargaritales</taxon>
        <taxon>Dimargaritaceae</taxon>
        <taxon>Dimargaris</taxon>
    </lineage>
</organism>
<keyword evidence="3" id="KW-0805">Transcription regulation</keyword>
<dbReference type="EMBL" id="JANBQB010000046">
    <property type="protein sequence ID" value="KAJ1983635.1"/>
    <property type="molecule type" value="Genomic_DNA"/>
</dbReference>
<dbReference type="InterPro" id="IPR001138">
    <property type="entry name" value="Zn2Cys6_DnaBD"/>
</dbReference>
<dbReference type="SUPFAM" id="SSF57701">
    <property type="entry name" value="Zn2/Cys6 DNA-binding domain"/>
    <property type="match status" value="1"/>
</dbReference>
<dbReference type="AlphaFoldDB" id="A0A9W8B442"/>
<evidence type="ECO:0000256" key="3">
    <source>
        <dbReference type="ARBA" id="ARBA00023015"/>
    </source>
</evidence>
<dbReference type="CDD" id="cd00067">
    <property type="entry name" value="GAL4"/>
    <property type="match status" value="1"/>
</dbReference>
<comment type="subcellular location">
    <subcellularLocation>
        <location evidence="1">Nucleus</location>
    </subcellularLocation>
</comment>
<sequence length="830" mass="90568">MNTSVPQLTSATTPPGLPVTSAPSPHAGSVVLTGSPRSEEAGSDRGFRLTHTPGAESPSGTGPRKSRQIQACEYCRQKKIRCDSEKPACGNCKKRNLTCNYTSNQTKRAPRQGYIEKLEKRLDDMERLIEPLKPLPSPTKRRRTESSSHAPGASAPSLRGEVTSPEARGGLTPDGRRPLPLAASSNSSGGVPFLPPVASVSAGAGTSTGMVRHRSTVLPPLRASSTMSNPATPQSPSFAVLTSPPAPYLAAVHSTRSQATNGSLPKLSAVLSPSAHGSSSDSNGDMPRGHRLDARAMDAGALLGPSDKMISSDRPPNSALSYEENFSVTYFLDHLAAAIPVLHPATVRRHLRNHSLYRPLLHSICALVCFVTRRMASHPLGAAALSWANTYAERVRAAIMEHCNYPSVELLQTLVIFAYAEYARGHLVPSNMYMDMAIRIARTLHVVQRDQAQKAPVNEVTQSPSRMAGQPGSVCPLDKEIQTEALRRAWWVCIMVDRLESLTFDHRPKIYGEENEVHLPCHSQDWSSDCFQSPQGEASLREALGAHHLYEDSLFNFLLRLVTIAERVAHYRIDVRLGRIAQVSHAHPQHQLIETLMDAWETKFYRLFLGGHSSALRDDPTTSIGVFVLYSAVRIIFYRIYCEAALAVDSATSVAESTSSRDSSGHSLAASKASWSQCLSCAAHTADILKKYGHQLVPTRLPSYFGFGLWHSGTVLLYQRARSTRADEQSALQADVDIHYHYLHLFTEVWNCDFMDRMRQLDRSLLPPPSPRRAGHVPADPSMAPSSTLQVSHPTPPTIAPLPQATSPRTELAVTSAAPSVMTSRQMGTL</sequence>
<evidence type="ECO:0000256" key="1">
    <source>
        <dbReference type="ARBA" id="ARBA00004123"/>
    </source>
</evidence>
<comment type="caution">
    <text evidence="8">The sequence shown here is derived from an EMBL/GenBank/DDBJ whole genome shotgun (WGS) entry which is preliminary data.</text>
</comment>
<proteinExistence type="predicted"/>
<protein>
    <recommendedName>
        <fullName evidence="7">Zn(2)-C6 fungal-type domain-containing protein</fullName>
    </recommendedName>
</protein>
<dbReference type="CDD" id="cd12148">
    <property type="entry name" value="fungal_TF_MHR"/>
    <property type="match status" value="1"/>
</dbReference>
<dbReference type="SMART" id="SM00066">
    <property type="entry name" value="GAL4"/>
    <property type="match status" value="1"/>
</dbReference>